<evidence type="ECO:0000256" key="1">
    <source>
        <dbReference type="SAM" id="MobiDB-lite"/>
    </source>
</evidence>
<protein>
    <recommendedName>
        <fullName evidence="4">PH (Pleckstrin Homology) domain-containing protein</fullName>
    </recommendedName>
</protein>
<proteinExistence type="predicted"/>
<evidence type="ECO:0008006" key="4">
    <source>
        <dbReference type="Google" id="ProtNLM"/>
    </source>
</evidence>
<sequence>MNVSVIQSGGRRGRPKPVPARPTPARPVLTRPALAEPVLTKPVLTKPVPARPVKAYPKYQRLLSVVGGLASLGTSAAGVAVAPVEAKALCAVVVAGSVAVCRRGSRLGVVADRDGLVDRSMGGVRRISWREVRQITVGSGTETDVPDAAGVSVVVLRLHDGQVLRLWGTARHSRASVVEIRQRLVAIQATDVAERW</sequence>
<dbReference type="EMBL" id="VIWT01000004">
    <property type="protein sequence ID" value="TWF82896.1"/>
    <property type="molecule type" value="Genomic_DNA"/>
</dbReference>
<name>A0A561T6Z6_9ACTN</name>
<feature type="compositionally biased region" description="Pro residues" evidence="1">
    <location>
        <begin position="16"/>
        <end position="25"/>
    </location>
</feature>
<dbReference type="AlphaFoldDB" id="A0A561T6Z6"/>
<gene>
    <name evidence="2" type="ORF">FHX73_14378</name>
</gene>
<dbReference type="RefSeq" id="WP_145910160.1">
    <property type="nucleotide sequence ID" value="NZ_BAAAMZ010000009.1"/>
</dbReference>
<evidence type="ECO:0000313" key="3">
    <source>
        <dbReference type="Proteomes" id="UP000317940"/>
    </source>
</evidence>
<organism evidence="2 3">
    <name type="scientific">Kitasatospora viridis</name>
    <dbReference type="NCBI Taxonomy" id="281105"/>
    <lineage>
        <taxon>Bacteria</taxon>
        <taxon>Bacillati</taxon>
        <taxon>Actinomycetota</taxon>
        <taxon>Actinomycetes</taxon>
        <taxon>Kitasatosporales</taxon>
        <taxon>Streptomycetaceae</taxon>
        <taxon>Kitasatospora</taxon>
    </lineage>
</organism>
<feature type="region of interest" description="Disordered" evidence="1">
    <location>
        <begin position="1"/>
        <end position="27"/>
    </location>
</feature>
<reference evidence="2 3" key="1">
    <citation type="submission" date="2019-06" db="EMBL/GenBank/DDBJ databases">
        <title>Sequencing the genomes of 1000 actinobacteria strains.</title>
        <authorList>
            <person name="Klenk H.-P."/>
        </authorList>
    </citation>
    <scope>NUCLEOTIDE SEQUENCE [LARGE SCALE GENOMIC DNA]</scope>
    <source>
        <strain evidence="2 3">DSM 44826</strain>
    </source>
</reference>
<dbReference type="Proteomes" id="UP000317940">
    <property type="component" value="Unassembled WGS sequence"/>
</dbReference>
<accession>A0A561T6Z6</accession>
<keyword evidence="3" id="KW-1185">Reference proteome</keyword>
<dbReference type="OrthoDB" id="3405416at2"/>
<evidence type="ECO:0000313" key="2">
    <source>
        <dbReference type="EMBL" id="TWF82896.1"/>
    </source>
</evidence>
<comment type="caution">
    <text evidence="2">The sequence shown here is derived from an EMBL/GenBank/DDBJ whole genome shotgun (WGS) entry which is preliminary data.</text>
</comment>